<feature type="domain" description="MacB-like periplasmic core" evidence="8">
    <location>
        <begin position="20"/>
        <end position="239"/>
    </location>
</feature>
<feature type="domain" description="ABC3 transporter permease C-terminal" evidence="7">
    <location>
        <begin position="302"/>
        <end position="415"/>
    </location>
</feature>
<proteinExistence type="predicted"/>
<protein>
    <submittedName>
        <fullName evidence="9">ABC transporter permease</fullName>
    </submittedName>
</protein>
<dbReference type="InterPro" id="IPR050250">
    <property type="entry name" value="Macrolide_Exporter_MacB"/>
</dbReference>
<feature type="transmembrane region" description="Helical" evidence="6">
    <location>
        <begin position="771"/>
        <end position="793"/>
    </location>
</feature>
<comment type="caution">
    <text evidence="9">The sequence shown here is derived from an EMBL/GenBank/DDBJ whole genome shotgun (WGS) entry which is preliminary data.</text>
</comment>
<feature type="transmembrane region" description="Helical" evidence="6">
    <location>
        <begin position="21"/>
        <end position="42"/>
    </location>
</feature>
<keyword evidence="4 6" id="KW-1133">Transmembrane helix</keyword>
<organism evidence="9 10">
    <name type="scientific">Chitinophaga defluvii</name>
    <dbReference type="NCBI Taxonomy" id="3163343"/>
    <lineage>
        <taxon>Bacteria</taxon>
        <taxon>Pseudomonadati</taxon>
        <taxon>Bacteroidota</taxon>
        <taxon>Chitinophagia</taxon>
        <taxon>Chitinophagales</taxon>
        <taxon>Chitinophagaceae</taxon>
        <taxon>Chitinophaga</taxon>
    </lineage>
</organism>
<comment type="subcellular location">
    <subcellularLocation>
        <location evidence="1">Cell membrane</location>
        <topology evidence="1">Multi-pass membrane protein</topology>
    </subcellularLocation>
</comment>
<evidence type="ECO:0000313" key="9">
    <source>
        <dbReference type="EMBL" id="MET6996255.1"/>
    </source>
</evidence>
<dbReference type="EMBL" id="JBEXAC010000001">
    <property type="protein sequence ID" value="MET6996255.1"/>
    <property type="molecule type" value="Genomic_DNA"/>
</dbReference>
<evidence type="ECO:0000256" key="4">
    <source>
        <dbReference type="ARBA" id="ARBA00022989"/>
    </source>
</evidence>
<gene>
    <name evidence="9" type="ORF">ABR189_02700</name>
</gene>
<dbReference type="PANTHER" id="PTHR30572:SF18">
    <property type="entry name" value="ABC-TYPE MACROLIDE FAMILY EXPORT SYSTEM PERMEASE COMPONENT 2"/>
    <property type="match status" value="1"/>
</dbReference>
<feature type="transmembrane region" description="Helical" evidence="6">
    <location>
        <begin position="296"/>
        <end position="318"/>
    </location>
</feature>
<name>A0ABV2SZP2_9BACT</name>
<dbReference type="RefSeq" id="WP_354658902.1">
    <property type="nucleotide sequence ID" value="NZ_JBEXAC010000001.1"/>
</dbReference>
<keyword evidence="3 6" id="KW-0812">Transmembrane</keyword>
<dbReference type="InterPro" id="IPR003838">
    <property type="entry name" value="ABC3_permease_C"/>
</dbReference>
<keyword evidence="2" id="KW-1003">Cell membrane</keyword>
<evidence type="ECO:0000259" key="7">
    <source>
        <dbReference type="Pfam" id="PF02687"/>
    </source>
</evidence>
<feature type="domain" description="MacB-like periplasmic core" evidence="8">
    <location>
        <begin position="447"/>
        <end position="629"/>
    </location>
</feature>
<dbReference type="PANTHER" id="PTHR30572">
    <property type="entry name" value="MEMBRANE COMPONENT OF TRANSPORTER-RELATED"/>
    <property type="match status" value="1"/>
</dbReference>
<sequence length="810" mass="90867">MISNYFKIAWRNLLRNKTFSLINILGWAIGLCSFLLITLYVLDELSYDRYNDKAGRIYRINMDARMGGMDIHLPFTPDQMGALLKQDYPQVETYTRIFNNEGTRLVKKGQEYLTEPRATNVDSTFFQVFTLPAIEGNTQTALNAPNTVVITASTAIKYFGTTHVVGQTLEVKKAEQETPYKITAVIKDIPANSHFQFDMLFSMKNVDYAWGNIGSHNFYTYLVLQPGTDYKVFEKKFTEYIQRYLFPDIMKRSNIKSWEEFERAGNMARYSLIPVTDIHLRSDRMSELLPSGNIQYVYIFAAVAAFILLIACINFMNLTTARAAGRAKEVGIRKALGTGRKELITQFLTESTFTAILSLILAIGLAYLVLPLFNELAGKTMHMGKLFSPGILPLLIALPFITGLLAGSYPAFFLSAFKPVEVLKGKLKTGNKRISLRSVLVVFQFATSIILIIGTLVIYQQLYYIQHKNIGFNKDQVLIINETRPLGDNATVFKNEVLQLPGIKSGTVSSFVPVSNSARNSNAVSRDAVVDAKSMLNMQNWNIDYDYLETMGMQLVKGRNFSRSYGNDEAAVMINESAAKLLGYDDAVGKVLYTMNGPGVTTPRTIIGVVKNFHYESLHREIGPVIFMLQNSPGLVSFRVTTTHLQTLIAQIKDKWNTIAPGLPFSYRFMDESFNAMYSAEQRIGKLAILFSSLAIIIACMGIFGLATFIAQQRMKEIGIRKTLGASVQSIVQLLSKDFLKLVMIAFIIAAPVAWWIMHHWLQDFAFRISISWWVFVVAGAAAILIALITVSFQSVKAALMNPLKSLNTE</sequence>
<dbReference type="Proteomes" id="UP001549749">
    <property type="component" value="Unassembled WGS sequence"/>
</dbReference>
<dbReference type="InterPro" id="IPR025857">
    <property type="entry name" value="MacB_PCD"/>
</dbReference>
<feature type="transmembrane region" description="Helical" evidence="6">
    <location>
        <begin position="438"/>
        <end position="459"/>
    </location>
</feature>
<evidence type="ECO:0000256" key="3">
    <source>
        <dbReference type="ARBA" id="ARBA00022692"/>
    </source>
</evidence>
<reference evidence="9 10" key="1">
    <citation type="submission" date="2024-06" db="EMBL/GenBank/DDBJ databases">
        <title>Chitinophaga defluvii sp. nov., isolated from municipal sewage.</title>
        <authorList>
            <person name="Zhang L."/>
        </authorList>
    </citation>
    <scope>NUCLEOTIDE SEQUENCE [LARGE SCALE GENOMIC DNA]</scope>
    <source>
        <strain evidence="9 10">H8</strain>
    </source>
</reference>
<keyword evidence="10" id="KW-1185">Reference proteome</keyword>
<dbReference type="Pfam" id="PF02687">
    <property type="entry name" value="FtsX"/>
    <property type="match status" value="2"/>
</dbReference>
<feature type="transmembrane region" description="Helical" evidence="6">
    <location>
        <begin position="739"/>
        <end position="759"/>
    </location>
</feature>
<keyword evidence="5 6" id="KW-0472">Membrane</keyword>
<evidence type="ECO:0000256" key="5">
    <source>
        <dbReference type="ARBA" id="ARBA00023136"/>
    </source>
</evidence>
<evidence type="ECO:0000256" key="1">
    <source>
        <dbReference type="ARBA" id="ARBA00004651"/>
    </source>
</evidence>
<feature type="transmembrane region" description="Helical" evidence="6">
    <location>
        <begin position="347"/>
        <end position="370"/>
    </location>
</feature>
<evidence type="ECO:0000259" key="8">
    <source>
        <dbReference type="Pfam" id="PF12704"/>
    </source>
</evidence>
<dbReference type="Pfam" id="PF12704">
    <property type="entry name" value="MacB_PCD"/>
    <property type="match status" value="2"/>
</dbReference>
<feature type="transmembrane region" description="Helical" evidence="6">
    <location>
        <begin position="390"/>
        <end position="417"/>
    </location>
</feature>
<evidence type="ECO:0000313" key="10">
    <source>
        <dbReference type="Proteomes" id="UP001549749"/>
    </source>
</evidence>
<feature type="transmembrane region" description="Helical" evidence="6">
    <location>
        <begin position="687"/>
        <end position="711"/>
    </location>
</feature>
<evidence type="ECO:0000256" key="6">
    <source>
        <dbReference type="SAM" id="Phobius"/>
    </source>
</evidence>
<evidence type="ECO:0000256" key="2">
    <source>
        <dbReference type="ARBA" id="ARBA00022475"/>
    </source>
</evidence>
<feature type="domain" description="ABC3 transporter permease C-terminal" evidence="7">
    <location>
        <begin position="689"/>
        <end position="803"/>
    </location>
</feature>
<accession>A0ABV2SZP2</accession>